<dbReference type="InterPro" id="IPR005140">
    <property type="entry name" value="eRF1_Pelota-like_N"/>
</dbReference>
<comment type="caution">
    <text evidence="13">The sequence shown here is derived from an EMBL/GenBank/DDBJ whole genome shotgun (WGS) entry which is preliminary data.</text>
</comment>
<dbReference type="OrthoDB" id="10249111at2759"/>
<dbReference type="GO" id="GO:0070966">
    <property type="term" value="P:nuclear-transcribed mRNA catabolic process, no-go decay"/>
    <property type="evidence" value="ECO:0007669"/>
    <property type="project" value="InterPro"/>
</dbReference>
<dbReference type="Pfam" id="PF26356">
    <property type="entry name" value="Pelota_N"/>
    <property type="match status" value="1"/>
</dbReference>
<evidence type="ECO:0000256" key="10">
    <source>
        <dbReference type="RuleBase" id="RU362019"/>
    </source>
</evidence>
<dbReference type="Gene3D" id="3.30.1330.30">
    <property type="match status" value="1"/>
</dbReference>
<dbReference type="InterPro" id="IPR029064">
    <property type="entry name" value="Ribosomal_eL30-like_sf"/>
</dbReference>
<dbReference type="InterPro" id="IPR004405">
    <property type="entry name" value="TF_pelota"/>
</dbReference>
<dbReference type="FunFam" id="2.30.30.870:FF:000001">
    <property type="entry name" value="Protein pelota homolog"/>
    <property type="match status" value="1"/>
</dbReference>
<evidence type="ECO:0000313" key="13">
    <source>
        <dbReference type="EMBL" id="ODO08888.1"/>
    </source>
</evidence>
<keyword evidence="8" id="KW-0469">Meiosis</keyword>
<dbReference type="FunFam" id="3.30.420.60:FF:000004">
    <property type="entry name" value="Protein DOM34 homolog"/>
    <property type="match status" value="1"/>
</dbReference>
<gene>
    <name evidence="13" type="ORF">L198_00625</name>
</gene>
<dbReference type="GO" id="GO:0051301">
    <property type="term" value="P:cell division"/>
    <property type="evidence" value="ECO:0007669"/>
    <property type="project" value="UniProtKB-KW"/>
</dbReference>
<proteinExistence type="inferred from homology"/>
<sequence>MKLVNKHIEKDGSGYVTLRPEDDEDMWHVYNLISEASPFSKGDQVRAMAVRRVQTVSSTGSSDSHRVRTNLTIQVTKTDFQSAASSSTSATGQGERKEPTASLQISGQVVQENEFVKMGAFHTLDLEANRDFRLSKAIGWDSIALERIQESTQEGRGAEVGAIVCGEGTAAICLLSEHMTTVRQRIDMPVPRKRKGGTSGHDKAVDNYHSTVYNAILRLIPFQSLKAVVIASPGFTKDALYEYIFSQATLQSNKALLASRSKWIKVHSNTSHVHGLVEALKAPEVAKMLAGAKFAREGAGLDKFHKMLATDELRAWYGPEHVALAVDRGAVGTLLISDDLFRSSDPVKRNHYVHLVEAVRAHGGEALIFSSMHESGQQLNLLTGIAAVLTYPLDIEVVEMEEREEKEREEKEKLEQMDNE</sequence>
<keyword evidence="4 10" id="KW-0963">Cytoplasm</keyword>
<dbReference type="SUPFAM" id="SSF53137">
    <property type="entry name" value="Translational machinery components"/>
    <property type="match status" value="1"/>
</dbReference>
<evidence type="ECO:0000256" key="7">
    <source>
        <dbReference type="ARBA" id="ARBA00022776"/>
    </source>
</evidence>
<evidence type="ECO:0000256" key="4">
    <source>
        <dbReference type="ARBA" id="ARBA00022490"/>
    </source>
</evidence>
<dbReference type="RefSeq" id="XP_019035743.1">
    <property type="nucleotide sequence ID" value="XM_019172801.1"/>
</dbReference>
<evidence type="ECO:0000313" key="14">
    <source>
        <dbReference type="Proteomes" id="UP000094819"/>
    </source>
</evidence>
<dbReference type="InterPro" id="IPR042226">
    <property type="entry name" value="eFR1_2_sf"/>
</dbReference>
<dbReference type="InterPro" id="IPR038069">
    <property type="entry name" value="Pelota/DOM34_N"/>
</dbReference>
<feature type="region of interest" description="Disordered" evidence="11">
    <location>
        <begin position="82"/>
        <end position="102"/>
    </location>
</feature>
<dbReference type="Proteomes" id="UP000094819">
    <property type="component" value="Unassembled WGS sequence"/>
</dbReference>
<dbReference type="SMART" id="SM01194">
    <property type="entry name" value="eRF1_1"/>
    <property type="match status" value="1"/>
</dbReference>
<keyword evidence="9" id="KW-0131">Cell cycle</keyword>
<dbReference type="GO" id="GO:0006412">
    <property type="term" value="P:translation"/>
    <property type="evidence" value="ECO:0007669"/>
    <property type="project" value="UniProtKB-ARBA"/>
</dbReference>
<evidence type="ECO:0000256" key="5">
    <source>
        <dbReference type="ARBA" id="ARBA00022618"/>
    </source>
</evidence>
<dbReference type="GO" id="GO:0005737">
    <property type="term" value="C:cytoplasm"/>
    <property type="evidence" value="ECO:0007669"/>
    <property type="project" value="UniProtKB-SubCell"/>
</dbReference>
<evidence type="ECO:0000256" key="6">
    <source>
        <dbReference type="ARBA" id="ARBA00022723"/>
    </source>
</evidence>
<evidence type="ECO:0000259" key="12">
    <source>
        <dbReference type="SMART" id="SM01194"/>
    </source>
</evidence>
<keyword evidence="6 10" id="KW-0479">Metal-binding</keyword>
<dbReference type="InterPro" id="IPR005141">
    <property type="entry name" value="eRF1_2"/>
</dbReference>
<evidence type="ECO:0000256" key="11">
    <source>
        <dbReference type="SAM" id="MobiDB-lite"/>
    </source>
</evidence>
<comment type="cofactor">
    <cofactor evidence="1 10">
        <name>a divalent metal cation</name>
        <dbReference type="ChEBI" id="CHEBI:60240"/>
    </cofactor>
</comment>
<dbReference type="AlphaFoldDB" id="A0A1E3K6R6"/>
<dbReference type="GO" id="GO:0046872">
    <property type="term" value="F:metal ion binding"/>
    <property type="evidence" value="ECO:0007669"/>
    <property type="project" value="UniProtKB-KW"/>
</dbReference>
<dbReference type="InterPro" id="IPR058547">
    <property type="entry name" value="Pelota_N"/>
</dbReference>
<keyword evidence="14" id="KW-1185">Reference proteome</keyword>
<organism evidence="13 14">
    <name type="scientific">Cryptococcus wingfieldii CBS 7118</name>
    <dbReference type="NCBI Taxonomy" id="1295528"/>
    <lineage>
        <taxon>Eukaryota</taxon>
        <taxon>Fungi</taxon>
        <taxon>Dikarya</taxon>
        <taxon>Basidiomycota</taxon>
        <taxon>Agaricomycotina</taxon>
        <taxon>Tremellomycetes</taxon>
        <taxon>Tremellales</taxon>
        <taxon>Cryptococcaceae</taxon>
        <taxon>Cryptococcus</taxon>
    </lineage>
</organism>
<dbReference type="PANTHER" id="PTHR10853:SF0">
    <property type="entry name" value="PROTEIN PELOTA HOMOLOG"/>
    <property type="match status" value="1"/>
</dbReference>
<dbReference type="SUPFAM" id="SSF55315">
    <property type="entry name" value="L30e-like"/>
    <property type="match status" value="1"/>
</dbReference>
<feature type="compositionally biased region" description="Low complexity" evidence="11">
    <location>
        <begin position="82"/>
        <end position="91"/>
    </location>
</feature>
<comment type="similarity">
    <text evidence="3 10">Belongs to the eukaryotic release factor 1 family. Pelota subfamily.</text>
</comment>
<dbReference type="GO" id="GO:0051321">
    <property type="term" value="P:meiotic cell cycle"/>
    <property type="evidence" value="ECO:0007669"/>
    <property type="project" value="UniProtKB-KW"/>
</dbReference>
<keyword evidence="7" id="KW-0498">Mitosis</keyword>
<accession>A0A1E3K6R6</accession>
<reference evidence="13 14" key="1">
    <citation type="submission" date="2016-06" db="EMBL/GenBank/DDBJ databases">
        <title>Evolution of pathogenesis and genome organization in the Tremellales.</title>
        <authorList>
            <person name="Cuomo C."/>
            <person name="Litvintseva A."/>
            <person name="Heitman J."/>
            <person name="Chen Y."/>
            <person name="Sun S."/>
            <person name="Springer D."/>
            <person name="Dromer F."/>
            <person name="Young S."/>
            <person name="Zeng Q."/>
            <person name="Chapman S."/>
            <person name="Gujja S."/>
            <person name="Saif S."/>
            <person name="Birren B."/>
        </authorList>
    </citation>
    <scope>NUCLEOTIDE SEQUENCE [LARGE SCALE GENOMIC DNA]</scope>
    <source>
        <strain evidence="13 14">CBS 7118</strain>
    </source>
</reference>
<dbReference type="GO" id="GO:0070481">
    <property type="term" value="P:nuclear-transcribed mRNA catabolic process, non-stop decay"/>
    <property type="evidence" value="ECO:0007669"/>
    <property type="project" value="InterPro"/>
</dbReference>
<dbReference type="SUPFAM" id="SSF159065">
    <property type="entry name" value="Dom34/Pelota N-terminal domain-like"/>
    <property type="match status" value="1"/>
</dbReference>
<dbReference type="GeneID" id="30189838"/>
<evidence type="ECO:0000256" key="9">
    <source>
        <dbReference type="ARBA" id="ARBA00023306"/>
    </source>
</evidence>
<feature type="domain" description="eRF1/Pelota-like N-terminal" evidence="12">
    <location>
        <begin position="1"/>
        <end position="153"/>
    </location>
</feature>
<dbReference type="GO" id="GO:0071025">
    <property type="term" value="P:RNA surveillance"/>
    <property type="evidence" value="ECO:0007669"/>
    <property type="project" value="InterPro"/>
</dbReference>
<dbReference type="NCBIfam" id="TIGR00111">
    <property type="entry name" value="pelota"/>
    <property type="match status" value="1"/>
</dbReference>
<dbReference type="InterPro" id="IPR005142">
    <property type="entry name" value="eRF1_3"/>
</dbReference>
<dbReference type="PANTHER" id="PTHR10853">
    <property type="entry name" value="PELOTA"/>
    <property type="match status" value="1"/>
</dbReference>
<dbReference type="EMBL" id="AWGH01000001">
    <property type="protein sequence ID" value="ODO08888.1"/>
    <property type="molecule type" value="Genomic_DNA"/>
</dbReference>
<dbReference type="Pfam" id="PF03465">
    <property type="entry name" value="eRF1_3"/>
    <property type="match status" value="1"/>
</dbReference>
<keyword evidence="5" id="KW-0132">Cell division</keyword>
<evidence type="ECO:0000256" key="3">
    <source>
        <dbReference type="ARBA" id="ARBA00009504"/>
    </source>
</evidence>
<dbReference type="Gene3D" id="2.30.30.870">
    <property type="entry name" value="Pelota, domain A"/>
    <property type="match status" value="1"/>
</dbReference>
<evidence type="ECO:0000256" key="8">
    <source>
        <dbReference type="ARBA" id="ARBA00023254"/>
    </source>
</evidence>
<comment type="subcellular location">
    <subcellularLocation>
        <location evidence="2 10">Cytoplasm</location>
    </subcellularLocation>
</comment>
<evidence type="ECO:0000256" key="1">
    <source>
        <dbReference type="ARBA" id="ARBA00001968"/>
    </source>
</evidence>
<protein>
    <recommendedName>
        <fullName evidence="10">Protein DOM34 homolog</fullName>
    </recommendedName>
</protein>
<name>A0A1E3K6R6_9TREE</name>
<dbReference type="FunFam" id="3.30.1330.30:FF:000008">
    <property type="entry name" value="Protein pelota homolog"/>
    <property type="match status" value="1"/>
</dbReference>
<comment type="function">
    <text evidence="10">Component of the Dom34-Hbs1 complex, a complex that recognizes stalled ribosomes and triggers the No-Go Decay (NGD) pathway (PubMed:20890290). In the Dom34-Hbs1 complex, dom34 recognizes ribosomes stalled at the 3' end of an mRNA and engages stalled ribosomes by destabilizing mRNA in the mRNA channel. Following ribosome-binding, the Dom34-Hbs1 complex promotes the disassembly of stalled ribosomes, followed by degradation of damaged mRNAs as part of the NGD pathway.</text>
</comment>
<dbReference type="Pfam" id="PF03464">
    <property type="entry name" value="eRF1_2"/>
    <property type="match status" value="1"/>
</dbReference>
<dbReference type="GO" id="GO:0070651">
    <property type="term" value="P:nonfunctional rRNA decay"/>
    <property type="evidence" value="ECO:0007669"/>
    <property type="project" value="TreeGrafter"/>
</dbReference>
<evidence type="ECO:0000256" key="2">
    <source>
        <dbReference type="ARBA" id="ARBA00004496"/>
    </source>
</evidence>
<dbReference type="GO" id="GO:0032790">
    <property type="term" value="P:ribosome disassembly"/>
    <property type="evidence" value="ECO:0007669"/>
    <property type="project" value="TreeGrafter"/>
</dbReference>
<dbReference type="GO" id="GO:1990533">
    <property type="term" value="C:Dom34-Hbs1 complex"/>
    <property type="evidence" value="ECO:0007669"/>
    <property type="project" value="UniProtKB-ARBA"/>
</dbReference>
<dbReference type="Gene3D" id="3.30.420.60">
    <property type="entry name" value="eRF1 domain 2"/>
    <property type="match status" value="1"/>
</dbReference>